<evidence type="ECO:0000259" key="2">
    <source>
        <dbReference type="Pfam" id="PF13349"/>
    </source>
</evidence>
<dbReference type="Pfam" id="PF13349">
    <property type="entry name" value="DUF4097"/>
    <property type="match status" value="1"/>
</dbReference>
<keyword evidence="1" id="KW-0732">Signal</keyword>
<comment type="caution">
    <text evidence="3">The sequence shown here is derived from an EMBL/GenBank/DDBJ whole genome shotgun (WGS) entry which is preliminary data.</text>
</comment>
<reference evidence="3 4" key="1">
    <citation type="submission" date="2020-08" db="EMBL/GenBank/DDBJ databases">
        <title>Acidobacteriota in marine sediments use diverse sulfur dissimilation pathways.</title>
        <authorList>
            <person name="Wasmund K."/>
        </authorList>
    </citation>
    <scope>NUCLEOTIDE SEQUENCE [LARGE SCALE GENOMIC DNA]</scope>
    <source>
        <strain evidence="3">MAG AM3-A</strain>
    </source>
</reference>
<dbReference type="AlphaFoldDB" id="A0A8J7C314"/>
<feature type="signal peptide" evidence="1">
    <location>
        <begin position="1"/>
        <end position="22"/>
    </location>
</feature>
<gene>
    <name evidence="3" type="ORF">IFJ97_00980</name>
</gene>
<organism evidence="3 4">
    <name type="scientific">Candidatus Sulfomarinibacter kjeldsenii</name>
    <dbReference type="NCBI Taxonomy" id="2885994"/>
    <lineage>
        <taxon>Bacteria</taxon>
        <taxon>Pseudomonadati</taxon>
        <taxon>Acidobacteriota</taxon>
        <taxon>Thermoanaerobaculia</taxon>
        <taxon>Thermoanaerobaculales</taxon>
        <taxon>Candidatus Sulfomarinibacteraceae</taxon>
        <taxon>Candidatus Sulfomarinibacter</taxon>
    </lineage>
</organism>
<feature type="domain" description="DUF4097" evidence="2">
    <location>
        <begin position="42"/>
        <end position="305"/>
    </location>
</feature>
<sequence>MRARLTIAAIAALCLFATGASAEIEVHEKHRFDARPGATVVIDVSFHSVEVTAQPGSSVDVTVDLTIKGDGTSAKNLANDLRPVFKEDGDKLIIRSVRKKGWNWKSVKAKGKIVVQMPPGMNLTIDSSSGSARINGDFADSKVVFDASSGSLTVDGAMRELHSDLSSGSVRATVSRPLEVFTSDASSGSARLTGGARVAHVESSSGSINVSGLLGEGKFSASSGSIKAQWDAIPPQTTVRAGASSGSVTLWFPQGTKISGSLDVSSGGLHSDFPALVRGKDRLELDGGPDAVNIEVDTSSGSIKLLTN</sequence>
<dbReference type="Proteomes" id="UP000598633">
    <property type="component" value="Unassembled WGS sequence"/>
</dbReference>
<dbReference type="Gene3D" id="2.160.20.120">
    <property type="match status" value="1"/>
</dbReference>
<evidence type="ECO:0000313" key="4">
    <source>
        <dbReference type="Proteomes" id="UP000598633"/>
    </source>
</evidence>
<feature type="chain" id="PRO_5035302418" evidence="1">
    <location>
        <begin position="23"/>
        <end position="308"/>
    </location>
</feature>
<proteinExistence type="predicted"/>
<name>A0A8J7C314_9BACT</name>
<dbReference type="InterPro" id="IPR025164">
    <property type="entry name" value="Toastrack_DUF4097"/>
</dbReference>
<dbReference type="EMBL" id="JACXWA010000012">
    <property type="protein sequence ID" value="MBD3869915.1"/>
    <property type="molecule type" value="Genomic_DNA"/>
</dbReference>
<evidence type="ECO:0000313" key="3">
    <source>
        <dbReference type="EMBL" id="MBD3869915.1"/>
    </source>
</evidence>
<evidence type="ECO:0000256" key="1">
    <source>
        <dbReference type="SAM" id="SignalP"/>
    </source>
</evidence>
<protein>
    <submittedName>
        <fullName evidence="3">DUF4097 family beta strand repeat protein</fullName>
    </submittedName>
</protein>
<accession>A0A8J7C314</accession>